<dbReference type="Gene3D" id="1.20.5.1930">
    <property type="match status" value="1"/>
</dbReference>
<dbReference type="Gene3D" id="3.30.450.20">
    <property type="entry name" value="PAS domain"/>
    <property type="match status" value="1"/>
</dbReference>
<organism evidence="13 14">
    <name type="scientific">Gryllotalpicola kribbensis</name>
    <dbReference type="NCBI Taxonomy" id="993084"/>
    <lineage>
        <taxon>Bacteria</taxon>
        <taxon>Bacillati</taxon>
        <taxon>Actinomycetota</taxon>
        <taxon>Actinomycetes</taxon>
        <taxon>Micrococcales</taxon>
        <taxon>Microbacteriaceae</taxon>
        <taxon>Gryllotalpicola</taxon>
    </lineage>
</organism>
<dbReference type="InterPro" id="IPR000014">
    <property type="entry name" value="PAS"/>
</dbReference>
<keyword evidence="14" id="KW-1185">Reference proteome</keyword>
<dbReference type="InterPro" id="IPR011712">
    <property type="entry name" value="Sig_transdc_His_kin_sub3_dim/P"/>
</dbReference>
<dbReference type="SUPFAM" id="SSF55785">
    <property type="entry name" value="PYP-like sensor domain (PAS domain)"/>
    <property type="match status" value="1"/>
</dbReference>
<accession>A0ABP8AV72</accession>
<dbReference type="InterPro" id="IPR035965">
    <property type="entry name" value="PAS-like_dom_sf"/>
</dbReference>
<dbReference type="NCBIfam" id="TIGR00229">
    <property type="entry name" value="sensory_box"/>
    <property type="match status" value="1"/>
</dbReference>
<evidence type="ECO:0000256" key="8">
    <source>
        <dbReference type="ARBA" id="ARBA00023012"/>
    </source>
</evidence>
<dbReference type="InterPro" id="IPR003594">
    <property type="entry name" value="HATPase_dom"/>
</dbReference>
<evidence type="ECO:0000256" key="2">
    <source>
        <dbReference type="ARBA" id="ARBA00012438"/>
    </source>
</evidence>
<dbReference type="Pfam" id="PF02518">
    <property type="entry name" value="HATPase_c"/>
    <property type="match status" value="1"/>
</dbReference>
<dbReference type="InterPro" id="IPR000700">
    <property type="entry name" value="PAS-assoc_C"/>
</dbReference>
<protein>
    <recommendedName>
        <fullName evidence="2">histidine kinase</fullName>
        <ecNumber evidence="2">2.7.13.3</ecNumber>
    </recommendedName>
</protein>
<evidence type="ECO:0000256" key="1">
    <source>
        <dbReference type="ARBA" id="ARBA00000085"/>
    </source>
</evidence>
<feature type="coiled-coil region" evidence="9">
    <location>
        <begin position="116"/>
        <end position="143"/>
    </location>
</feature>
<dbReference type="PROSITE" id="PS50113">
    <property type="entry name" value="PAC"/>
    <property type="match status" value="1"/>
</dbReference>
<dbReference type="Pfam" id="PF07730">
    <property type="entry name" value="HisKA_3"/>
    <property type="match status" value="1"/>
</dbReference>
<evidence type="ECO:0000256" key="6">
    <source>
        <dbReference type="ARBA" id="ARBA00022777"/>
    </source>
</evidence>
<dbReference type="EC" id="2.7.13.3" evidence="2"/>
<keyword evidence="9" id="KW-0175">Coiled coil</keyword>
<evidence type="ECO:0000256" key="3">
    <source>
        <dbReference type="ARBA" id="ARBA00022553"/>
    </source>
</evidence>
<comment type="caution">
    <text evidence="13">The sequence shown here is derived from an EMBL/GenBank/DDBJ whole genome shotgun (WGS) entry which is preliminary data.</text>
</comment>
<dbReference type="Gene3D" id="3.30.565.10">
    <property type="entry name" value="Histidine kinase-like ATPase, C-terminal domain"/>
    <property type="match status" value="1"/>
</dbReference>
<dbReference type="InterPro" id="IPR050482">
    <property type="entry name" value="Sensor_HK_TwoCompSys"/>
</dbReference>
<name>A0ABP8AV72_9MICO</name>
<sequence length="330" mass="35459">MWLVDALGNLQYSNPAALAAVGYASLDEVIGRNSHQLVHHSHRDGSPYPVEECPMLSPSRNGRVSRGEEWFIRKDGTFFPISYVSAPIELPGGRGTVLSFADVTERYALQRSIRERDAAEVRRREAAQSHRRLMEEVAAARKQIVRDLHDGAQQRLVNLTISLGLLSESLNEPSPHAALIASAMEDAQAAIVELRRLAAGIHPPALSSDGLLAALEALRDHSQLPVHVRGALGTRRLPPVVELNAYFIASEALTNAAKHARATSVSIAADVVDGVLRLVISDDGVGLGEATPGSGLTNMRDRAAALGGQVEIQSRPDEGTRLTVRIPVSG</sequence>
<feature type="domain" description="Histidine kinase" evidence="11">
    <location>
        <begin position="248"/>
        <end position="330"/>
    </location>
</feature>
<reference evidence="14" key="1">
    <citation type="journal article" date="2019" name="Int. J. Syst. Evol. Microbiol.">
        <title>The Global Catalogue of Microorganisms (GCM) 10K type strain sequencing project: providing services to taxonomists for standard genome sequencing and annotation.</title>
        <authorList>
            <consortium name="The Broad Institute Genomics Platform"/>
            <consortium name="The Broad Institute Genome Sequencing Center for Infectious Disease"/>
            <person name="Wu L."/>
            <person name="Ma J."/>
        </authorList>
    </citation>
    <scope>NUCLEOTIDE SEQUENCE [LARGE SCALE GENOMIC DNA]</scope>
    <source>
        <strain evidence="14">JCM 17593</strain>
    </source>
</reference>
<dbReference type="CDD" id="cd00130">
    <property type="entry name" value="PAS"/>
    <property type="match status" value="1"/>
</dbReference>
<keyword evidence="6" id="KW-0418">Kinase</keyword>
<dbReference type="Proteomes" id="UP001500213">
    <property type="component" value="Unassembled WGS sequence"/>
</dbReference>
<keyword evidence="3" id="KW-0597">Phosphoprotein</keyword>
<proteinExistence type="predicted"/>
<evidence type="ECO:0000256" key="7">
    <source>
        <dbReference type="ARBA" id="ARBA00022840"/>
    </source>
</evidence>
<dbReference type="InterPro" id="IPR005467">
    <property type="entry name" value="His_kinase_dom"/>
</dbReference>
<feature type="domain" description="PAC" evidence="12">
    <location>
        <begin position="65"/>
        <end position="115"/>
    </location>
</feature>
<dbReference type="PANTHER" id="PTHR24421:SF10">
    <property type="entry name" value="NITRATE_NITRITE SENSOR PROTEIN NARQ"/>
    <property type="match status" value="1"/>
</dbReference>
<evidence type="ECO:0000259" key="11">
    <source>
        <dbReference type="PROSITE" id="PS50109"/>
    </source>
</evidence>
<keyword evidence="7" id="KW-0067">ATP-binding</keyword>
<keyword evidence="5" id="KW-0547">Nucleotide-binding</keyword>
<evidence type="ECO:0000313" key="14">
    <source>
        <dbReference type="Proteomes" id="UP001500213"/>
    </source>
</evidence>
<evidence type="ECO:0000256" key="4">
    <source>
        <dbReference type="ARBA" id="ARBA00022679"/>
    </source>
</evidence>
<dbReference type="Pfam" id="PF13426">
    <property type="entry name" value="PAS_9"/>
    <property type="match status" value="1"/>
</dbReference>
<keyword evidence="8" id="KW-0902">Two-component regulatory system</keyword>
<dbReference type="EMBL" id="BAABBX010000015">
    <property type="protein sequence ID" value="GAA4190952.1"/>
    <property type="molecule type" value="Genomic_DNA"/>
</dbReference>
<keyword evidence="4" id="KW-0808">Transferase</keyword>
<evidence type="ECO:0000259" key="12">
    <source>
        <dbReference type="PROSITE" id="PS50113"/>
    </source>
</evidence>
<dbReference type="SUPFAM" id="SSF55874">
    <property type="entry name" value="ATPase domain of HSP90 chaperone/DNA topoisomerase II/histidine kinase"/>
    <property type="match status" value="1"/>
</dbReference>
<feature type="region of interest" description="Disordered" evidence="10">
    <location>
        <begin position="40"/>
        <end position="60"/>
    </location>
</feature>
<dbReference type="PROSITE" id="PS50109">
    <property type="entry name" value="HIS_KIN"/>
    <property type="match status" value="1"/>
</dbReference>
<evidence type="ECO:0000256" key="9">
    <source>
        <dbReference type="SAM" id="Coils"/>
    </source>
</evidence>
<evidence type="ECO:0000256" key="10">
    <source>
        <dbReference type="SAM" id="MobiDB-lite"/>
    </source>
</evidence>
<dbReference type="PANTHER" id="PTHR24421">
    <property type="entry name" value="NITRATE/NITRITE SENSOR PROTEIN NARX-RELATED"/>
    <property type="match status" value="1"/>
</dbReference>
<gene>
    <name evidence="13" type="ORF">GCM10022288_21060</name>
</gene>
<dbReference type="InterPro" id="IPR036890">
    <property type="entry name" value="HATPase_C_sf"/>
</dbReference>
<dbReference type="CDD" id="cd16917">
    <property type="entry name" value="HATPase_UhpB-NarQ-NarX-like"/>
    <property type="match status" value="1"/>
</dbReference>
<dbReference type="SMART" id="SM00387">
    <property type="entry name" value="HATPase_c"/>
    <property type="match status" value="1"/>
</dbReference>
<evidence type="ECO:0000313" key="13">
    <source>
        <dbReference type="EMBL" id="GAA4190952.1"/>
    </source>
</evidence>
<comment type="catalytic activity">
    <reaction evidence="1">
        <text>ATP + protein L-histidine = ADP + protein N-phospho-L-histidine.</text>
        <dbReference type="EC" id="2.7.13.3"/>
    </reaction>
</comment>
<evidence type="ECO:0000256" key="5">
    <source>
        <dbReference type="ARBA" id="ARBA00022741"/>
    </source>
</evidence>